<evidence type="ECO:0000313" key="1">
    <source>
        <dbReference type="EMBL" id="QEY25328.1"/>
    </source>
</evidence>
<dbReference type="KEGG" id="nzl:D0T92_01410"/>
<keyword evidence="2" id="KW-1185">Reference proteome</keyword>
<reference evidence="1 2" key="1">
    <citation type="submission" date="2018-08" db="EMBL/GenBank/DDBJ databases">
        <title>Neisseria zalophi ATCC BAA-2455 complete genome.</title>
        <authorList>
            <person name="Veseli I.A."/>
            <person name="Buttler R."/>
            <person name="Mascarenhas dos Santos A.C."/>
            <person name="Pombert J.-F."/>
        </authorList>
    </citation>
    <scope>NUCLEOTIDE SEQUENCE [LARGE SCALE GENOMIC DNA]</scope>
    <source>
        <strain evidence="1 2">ATCC BAA-2455</strain>
    </source>
</reference>
<evidence type="ECO:0000313" key="2">
    <source>
        <dbReference type="Proteomes" id="UP000325713"/>
    </source>
</evidence>
<protein>
    <submittedName>
        <fullName evidence="1">Uncharacterized protein</fullName>
    </submittedName>
</protein>
<accession>A0A5J6PRG1</accession>
<sequence>MLTKKIAKIFKDSSIQFEELLFDYETFEEPPLIHGYPTVKKILKNNINREDLNTFLFNLALAHLNSVVLYAKNKLTPEEFANFFICLTYNDDENDEVYSGVSEFGFYMPSFWVTRKEKQLDIKNQIKKEDIANLEDYPIIKKTLTDLNLIQIMDVHLQSWTEQFGSESYDNKRFFFLYKEN</sequence>
<organism evidence="1 2">
    <name type="scientific">Neisseria zalophi</name>
    <dbReference type="NCBI Taxonomy" id="640030"/>
    <lineage>
        <taxon>Bacteria</taxon>
        <taxon>Pseudomonadati</taxon>
        <taxon>Pseudomonadota</taxon>
        <taxon>Betaproteobacteria</taxon>
        <taxon>Neisseriales</taxon>
        <taxon>Neisseriaceae</taxon>
        <taxon>Neisseria</taxon>
    </lineage>
</organism>
<proteinExistence type="predicted"/>
<dbReference type="AlphaFoldDB" id="A0A5J6PRG1"/>
<dbReference type="Pfam" id="PF15561">
    <property type="entry name" value="Imm15"/>
    <property type="match status" value="1"/>
</dbReference>
<dbReference type="RefSeq" id="WP_151049507.1">
    <property type="nucleotide sequence ID" value="NZ_CP031700.1"/>
</dbReference>
<dbReference type="Proteomes" id="UP000325713">
    <property type="component" value="Chromosome"/>
</dbReference>
<gene>
    <name evidence="1" type="ORF">D0T92_01410</name>
</gene>
<dbReference type="InterPro" id="IPR028264">
    <property type="entry name" value="Imm15"/>
</dbReference>
<name>A0A5J6PRG1_9NEIS</name>
<dbReference type="EMBL" id="CP031700">
    <property type="protein sequence ID" value="QEY25328.1"/>
    <property type="molecule type" value="Genomic_DNA"/>
</dbReference>